<comment type="caution">
    <text evidence="1">The sequence shown here is derived from an EMBL/GenBank/DDBJ whole genome shotgun (WGS) entry which is preliminary data.</text>
</comment>
<organism evidence="1 2">
    <name type="scientific">Phrynocephalus forsythii</name>
    <dbReference type="NCBI Taxonomy" id="171643"/>
    <lineage>
        <taxon>Eukaryota</taxon>
        <taxon>Metazoa</taxon>
        <taxon>Chordata</taxon>
        <taxon>Craniata</taxon>
        <taxon>Vertebrata</taxon>
        <taxon>Euteleostomi</taxon>
        <taxon>Lepidosauria</taxon>
        <taxon>Squamata</taxon>
        <taxon>Bifurcata</taxon>
        <taxon>Unidentata</taxon>
        <taxon>Episquamata</taxon>
        <taxon>Toxicofera</taxon>
        <taxon>Iguania</taxon>
        <taxon>Acrodonta</taxon>
        <taxon>Agamidae</taxon>
        <taxon>Agaminae</taxon>
        <taxon>Phrynocephalus</taxon>
    </lineage>
</organism>
<feature type="non-terminal residue" evidence="1">
    <location>
        <position position="1"/>
    </location>
</feature>
<protein>
    <submittedName>
        <fullName evidence="1">Uncharacterized protein</fullName>
    </submittedName>
</protein>
<name>A0A9Q0XW51_9SAUR</name>
<dbReference type="OrthoDB" id="6150661at2759"/>
<dbReference type="EMBL" id="JAPFRF010000006">
    <property type="protein sequence ID" value="KAJ7329874.1"/>
    <property type="molecule type" value="Genomic_DNA"/>
</dbReference>
<dbReference type="Proteomes" id="UP001142489">
    <property type="component" value="Unassembled WGS sequence"/>
</dbReference>
<proteinExistence type="predicted"/>
<gene>
    <name evidence="1" type="ORF">JRQ81_016048</name>
</gene>
<evidence type="ECO:0000313" key="2">
    <source>
        <dbReference type="Proteomes" id="UP001142489"/>
    </source>
</evidence>
<keyword evidence="2" id="KW-1185">Reference proteome</keyword>
<dbReference type="AlphaFoldDB" id="A0A9Q0XW51"/>
<reference evidence="1" key="1">
    <citation type="journal article" date="2023" name="DNA Res.">
        <title>Chromosome-level genome assembly of Phrynocephalus forsythii using third-generation DNA sequencing and Hi-C analysis.</title>
        <authorList>
            <person name="Qi Y."/>
            <person name="Zhao W."/>
            <person name="Zhao Y."/>
            <person name="Niu C."/>
            <person name="Cao S."/>
            <person name="Zhang Y."/>
        </authorList>
    </citation>
    <scope>NUCLEOTIDE SEQUENCE</scope>
    <source>
        <tissue evidence="1">Muscle</tissue>
    </source>
</reference>
<accession>A0A9Q0XW51</accession>
<evidence type="ECO:0000313" key="1">
    <source>
        <dbReference type="EMBL" id="KAJ7329874.1"/>
    </source>
</evidence>
<sequence length="124" mass="14287">QSSMQWDEAKSALKQRIMDMERQADLSSCPNFRVLDMHTYRPLIITHVSQLETYMFRKASLAMCEAFPSVVLEHRFKSILGEQKLCPCGSEEIEAFEHMMLRCSGPNKIRAKYITPLLKDMGGQ</sequence>